<evidence type="ECO:0000256" key="5">
    <source>
        <dbReference type="ARBA" id="ARBA00022989"/>
    </source>
</evidence>
<dbReference type="GO" id="GO:0017147">
    <property type="term" value="F:Wnt-protein binding"/>
    <property type="evidence" value="ECO:0007669"/>
    <property type="project" value="TreeGrafter"/>
</dbReference>
<evidence type="ECO:0000256" key="8">
    <source>
        <dbReference type="SAM" id="Phobius"/>
    </source>
</evidence>
<dbReference type="Proteomes" id="UP000823561">
    <property type="component" value="Chromosome 4"/>
</dbReference>
<dbReference type="GO" id="GO:0061355">
    <property type="term" value="P:Wnt protein secretion"/>
    <property type="evidence" value="ECO:0007669"/>
    <property type="project" value="TreeGrafter"/>
</dbReference>
<organism evidence="9 10">
    <name type="scientific">Alosa alosa</name>
    <name type="common">allis shad</name>
    <dbReference type="NCBI Taxonomy" id="278164"/>
    <lineage>
        <taxon>Eukaryota</taxon>
        <taxon>Metazoa</taxon>
        <taxon>Chordata</taxon>
        <taxon>Craniata</taxon>
        <taxon>Vertebrata</taxon>
        <taxon>Euteleostomi</taxon>
        <taxon>Actinopterygii</taxon>
        <taxon>Neopterygii</taxon>
        <taxon>Teleostei</taxon>
        <taxon>Clupei</taxon>
        <taxon>Clupeiformes</taxon>
        <taxon>Clupeoidei</taxon>
        <taxon>Clupeidae</taxon>
        <taxon>Alosa</taxon>
    </lineage>
</organism>
<sequence>MSLNELVSRFSGYFRNPHFQCSPSGDAMATFSRWELFQELAVGCVFPTAQQGFDQVWQLLFVCVLCRLLCRTGLPPSVKHVCSSAAGLYALYQFFELHMVWVLLLSILCYLTLFLVCYSNSRGTFLSLAILIYLLVGELHLVDATIWIKIRGSQMVVAMKAISLAFDLDRGVISAFPSPVEFMGYIMFVGTVVFGPWISFTSYKDAIESRKLKFSWFAKISGSWVKCQLCLVVSTCIAPYLFPYLIPVDGGEFLNRWLDAYENAVSFHYSHYFVSFLSETTATLAGAGYTDHKDNVKWDMTVANPVNVELPRSMVEVVTSWNVPMSRWLNTYVFKSALKLGTFPAILVTYTASALLHGLSFHLGAVLLSLGFITYVEHVLRKRLAAIFSACILSKTCPPDCNHQNKKALWAIGINLTFSVLAIFHLTYLGSLFDTDMDNMDPGEGYLASHTIQKWSELNWLSHKLMLGCFVFYWLI</sequence>
<evidence type="ECO:0000256" key="6">
    <source>
        <dbReference type="ARBA" id="ARBA00023136"/>
    </source>
</evidence>
<keyword evidence="3 8" id="KW-0812">Transmembrane</keyword>
<dbReference type="Pfam" id="PF03062">
    <property type="entry name" value="MBOAT"/>
    <property type="match status" value="1"/>
</dbReference>
<proteinExistence type="predicted"/>
<feature type="transmembrane region" description="Helical" evidence="8">
    <location>
        <begin position="224"/>
        <end position="246"/>
    </location>
</feature>
<evidence type="ECO:0000313" key="9">
    <source>
        <dbReference type="EMBL" id="KAG5282363.1"/>
    </source>
</evidence>
<name>A0AAV6H4V8_9TELE</name>
<keyword evidence="2" id="KW-0808">Transferase</keyword>
<dbReference type="PANTHER" id="PTHR13906:SF23">
    <property type="entry name" value="PORCUPINE O-ACYLTRANSFERASE LIKE"/>
    <property type="match status" value="1"/>
</dbReference>
<evidence type="ECO:0000256" key="7">
    <source>
        <dbReference type="ARBA" id="ARBA00023315"/>
    </source>
</evidence>
<keyword evidence="6 8" id="KW-0472">Membrane</keyword>
<feature type="transmembrane region" description="Helical" evidence="8">
    <location>
        <begin position="182"/>
        <end position="203"/>
    </location>
</feature>
<feature type="transmembrane region" description="Helical" evidence="8">
    <location>
        <begin position="125"/>
        <end position="148"/>
    </location>
</feature>
<evidence type="ECO:0000256" key="4">
    <source>
        <dbReference type="ARBA" id="ARBA00022824"/>
    </source>
</evidence>
<evidence type="ECO:0000256" key="3">
    <source>
        <dbReference type="ARBA" id="ARBA00022692"/>
    </source>
</evidence>
<feature type="transmembrane region" description="Helical" evidence="8">
    <location>
        <begin position="354"/>
        <end position="376"/>
    </location>
</feature>
<accession>A0AAV6H4V8</accession>
<feature type="transmembrane region" description="Helical" evidence="8">
    <location>
        <begin position="98"/>
        <end position="118"/>
    </location>
</feature>
<evidence type="ECO:0000256" key="1">
    <source>
        <dbReference type="ARBA" id="ARBA00004477"/>
    </source>
</evidence>
<dbReference type="InterPro" id="IPR049941">
    <property type="entry name" value="LPLAT_7/PORCN-like"/>
</dbReference>
<evidence type="ECO:0000256" key="2">
    <source>
        <dbReference type="ARBA" id="ARBA00022679"/>
    </source>
</evidence>
<keyword evidence="10" id="KW-1185">Reference proteome</keyword>
<evidence type="ECO:0000313" key="10">
    <source>
        <dbReference type="Proteomes" id="UP000823561"/>
    </source>
</evidence>
<dbReference type="GO" id="GO:0030258">
    <property type="term" value="P:lipid modification"/>
    <property type="evidence" value="ECO:0007669"/>
    <property type="project" value="TreeGrafter"/>
</dbReference>
<comment type="subcellular location">
    <subcellularLocation>
        <location evidence="1">Endoplasmic reticulum membrane</location>
        <topology evidence="1">Multi-pass membrane protein</topology>
    </subcellularLocation>
</comment>
<dbReference type="InterPro" id="IPR004299">
    <property type="entry name" value="MBOAT_fam"/>
</dbReference>
<keyword evidence="5 8" id="KW-1133">Transmembrane helix</keyword>
<feature type="transmembrane region" description="Helical" evidence="8">
    <location>
        <begin position="408"/>
        <end position="430"/>
    </location>
</feature>
<evidence type="ECO:0008006" key="11">
    <source>
        <dbReference type="Google" id="ProtNLM"/>
    </source>
</evidence>
<comment type="caution">
    <text evidence="9">The sequence shown here is derived from an EMBL/GenBank/DDBJ whole genome shotgun (WGS) entry which is preliminary data.</text>
</comment>
<dbReference type="AlphaFoldDB" id="A0AAV6H4V8"/>
<keyword evidence="7" id="KW-0012">Acyltransferase</keyword>
<dbReference type="GO" id="GO:0005789">
    <property type="term" value="C:endoplasmic reticulum membrane"/>
    <property type="evidence" value="ECO:0007669"/>
    <property type="project" value="UniProtKB-SubCell"/>
</dbReference>
<keyword evidence="4" id="KW-0256">Endoplasmic reticulum</keyword>
<dbReference type="PANTHER" id="PTHR13906">
    <property type="entry name" value="PORCUPINE"/>
    <property type="match status" value="1"/>
</dbReference>
<dbReference type="EMBL" id="JADWDJ010000004">
    <property type="protein sequence ID" value="KAG5282363.1"/>
    <property type="molecule type" value="Genomic_DNA"/>
</dbReference>
<reference evidence="9" key="1">
    <citation type="submission" date="2020-10" db="EMBL/GenBank/DDBJ databases">
        <title>Chromosome-scale genome assembly of the Allis shad, Alosa alosa.</title>
        <authorList>
            <person name="Margot Z."/>
            <person name="Christophe K."/>
            <person name="Cabau C."/>
            <person name="Louis A."/>
            <person name="Berthelot C."/>
            <person name="Parey E."/>
            <person name="Roest Crollius H."/>
            <person name="Montfort J."/>
            <person name="Robinson-Rechavi M."/>
            <person name="Bucao C."/>
            <person name="Bouchez O."/>
            <person name="Gislard M."/>
            <person name="Lluch J."/>
            <person name="Milhes M."/>
            <person name="Lampietro C."/>
            <person name="Lopez Roques C."/>
            <person name="Donnadieu C."/>
            <person name="Braasch I."/>
            <person name="Desvignes T."/>
            <person name="Postlethwait J."/>
            <person name="Bobe J."/>
            <person name="Guiguen Y."/>
        </authorList>
    </citation>
    <scope>NUCLEOTIDE SEQUENCE</scope>
    <source>
        <strain evidence="9">M-15738</strain>
        <tissue evidence="9">Blood</tissue>
    </source>
</reference>
<protein>
    <recommendedName>
        <fullName evidence="11">Porcupine O-acyltransferase</fullName>
    </recommendedName>
</protein>
<dbReference type="GO" id="GO:1990698">
    <property type="term" value="F:palmitoleoyltransferase activity"/>
    <property type="evidence" value="ECO:0007669"/>
    <property type="project" value="TreeGrafter"/>
</dbReference>
<gene>
    <name evidence="9" type="ORF">AALO_G00055180</name>
</gene>